<dbReference type="Proteomes" id="UP000765509">
    <property type="component" value="Unassembled WGS sequence"/>
</dbReference>
<sequence>MPPPLILSLLYPCCLQSLRSYGALKICLQCHPQHSLRLPPPAKYSLPLFQCPPNMPTILLPHQPNPQRHIPSLRLFSSLKMRLQFCPHLCPLHSCLSFSATYNSYTPVAHSSYASETALNPPYA</sequence>
<name>A0A9Q3D121_9BASI</name>
<evidence type="ECO:0000313" key="1">
    <source>
        <dbReference type="EMBL" id="MBW0494879.1"/>
    </source>
</evidence>
<keyword evidence="2" id="KW-1185">Reference proteome</keyword>
<proteinExistence type="predicted"/>
<comment type="caution">
    <text evidence="1">The sequence shown here is derived from an EMBL/GenBank/DDBJ whole genome shotgun (WGS) entry which is preliminary data.</text>
</comment>
<reference evidence="1" key="1">
    <citation type="submission" date="2021-03" db="EMBL/GenBank/DDBJ databases">
        <title>Draft genome sequence of rust myrtle Austropuccinia psidii MF-1, a brazilian biotype.</title>
        <authorList>
            <person name="Quecine M.C."/>
            <person name="Pachon D.M.R."/>
            <person name="Bonatelli M.L."/>
            <person name="Correr F.H."/>
            <person name="Franceschini L.M."/>
            <person name="Leite T.F."/>
            <person name="Margarido G.R.A."/>
            <person name="Almeida C.A."/>
            <person name="Ferrarezi J.A."/>
            <person name="Labate C.A."/>
        </authorList>
    </citation>
    <scope>NUCLEOTIDE SEQUENCE</scope>
    <source>
        <strain evidence="1">MF-1</strain>
    </source>
</reference>
<evidence type="ECO:0000313" key="2">
    <source>
        <dbReference type="Proteomes" id="UP000765509"/>
    </source>
</evidence>
<dbReference type="AlphaFoldDB" id="A0A9Q3D121"/>
<organism evidence="1 2">
    <name type="scientific">Austropuccinia psidii MF-1</name>
    <dbReference type="NCBI Taxonomy" id="1389203"/>
    <lineage>
        <taxon>Eukaryota</taxon>
        <taxon>Fungi</taxon>
        <taxon>Dikarya</taxon>
        <taxon>Basidiomycota</taxon>
        <taxon>Pucciniomycotina</taxon>
        <taxon>Pucciniomycetes</taxon>
        <taxon>Pucciniales</taxon>
        <taxon>Sphaerophragmiaceae</taxon>
        <taxon>Austropuccinia</taxon>
    </lineage>
</organism>
<protein>
    <submittedName>
        <fullName evidence="1">Uncharacterized protein</fullName>
    </submittedName>
</protein>
<accession>A0A9Q3D121</accession>
<gene>
    <name evidence="1" type="ORF">O181_034594</name>
</gene>
<dbReference type="EMBL" id="AVOT02012800">
    <property type="protein sequence ID" value="MBW0494879.1"/>
    <property type="molecule type" value="Genomic_DNA"/>
</dbReference>